<feature type="transmembrane region" description="Helical" evidence="8">
    <location>
        <begin position="106"/>
        <end position="125"/>
    </location>
</feature>
<reference evidence="10 11" key="1">
    <citation type="submission" date="2014-09" db="EMBL/GenBank/DDBJ databases">
        <title>Sporocytophaga myxococcoides PG-01 genome sequencing.</title>
        <authorList>
            <person name="Liu L."/>
            <person name="Gao P.J."/>
            <person name="Chen G.J."/>
            <person name="Wang L.S."/>
        </authorList>
    </citation>
    <scope>NUCLEOTIDE SEQUENCE [LARGE SCALE GENOMIC DNA]</scope>
    <source>
        <strain evidence="10 11">PG-01</strain>
    </source>
</reference>
<comment type="caution">
    <text evidence="10">The sequence shown here is derived from an EMBL/GenBank/DDBJ whole genome shotgun (WGS) entry which is preliminary data.</text>
</comment>
<proteinExistence type="predicted"/>
<feature type="transmembrane region" description="Helical" evidence="8">
    <location>
        <begin position="131"/>
        <end position="150"/>
    </location>
</feature>
<dbReference type="GO" id="GO:0045436">
    <property type="term" value="F:lycopene beta cyclase activity"/>
    <property type="evidence" value="ECO:0007669"/>
    <property type="project" value="UniProtKB-ARBA"/>
</dbReference>
<evidence type="ECO:0000256" key="2">
    <source>
        <dbReference type="ARBA" id="ARBA00004829"/>
    </source>
</evidence>
<evidence type="ECO:0000256" key="5">
    <source>
        <dbReference type="ARBA" id="ARBA00022989"/>
    </source>
</evidence>
<evidence type="ECO:0000313" key="10">
    <source>
        <dbReference type="EMBL" id="GAL87274.1"/>
    </source>
</evidence>
<dbReference type="EMBL" id="BBLT01000012">
    <property type="protein sequence ID" value="GAL87274.1"/>
    <property type="molecule type" value="Genomic_DNA"/>
</dbReference>
<dbReference type="Proteomes" id="UP000030185">
    <property type="component" value="Unassembled WGS sequence"/>
</dbReference>
<dbReference type="OrthoDB" id="5195186at2"/>
<dbReference type="NCBIfam" id="TIGR03462">
    <property type="entry name" value="CarR_dom_SF"/>
    <property type="match status" value="1"/>
</dbReference>
<feature type="transmembrane region" description="Helical" evidence="8">
    <location>
        <begin position="196"/>
        <end position="219"/>
    </location>
</feature>
<evidence type="ECO:0000256" key="3">
    <source>
        <dbReference type="ARBA" id="ARBA00022692"/>
    </source>
</evidence>
<keyword evidence="3 8" id="KW-0812">Transmembrane</keyword>
<evidence type="ECO:0000256" key="8">
    <source>
        <dbReference type="SAM" id="Phobius"/>
    </source>
</evidence>
<evidence type="ECO:0000259" key="9">
    <source>
        <dbReference type="Pfam" id="PF18916"/>
    </source>
</evidence>
<dbReference type="AlphaFoldDB" id="A0A098LLC8"/>
<dbReference type="GO" id="GO:0016117">
    <property type="term" value="P:carotenoid biosynthetic process"/>
    <property type="evidence" value="ECO:0007669"/>
    <property type="project" value="UniProtKB-KW"/>
</dbReference>
<keyword evidence="6 8" id="KW-0472">Membrane</keyword>
<evidence type="ECO:0000313" key="11">
    <source>
        <dbReference type="Proteomes" id="UP000030185"/>
    </source>
</evidence>
<evidence type="ECO:0000256" key="1">
    <source>
        <dbReference type="ARBA" id="ARBA00004141"/>
    </source>
</evidence>
<protein>
    <recommendedName>
        <fullName evidence="9">Lycopene cyclase domain-containing protein</fullName>
    </recommendedName>
</protein>
<keyword evidence="4" id="KW-0125">Carotenoid biosynthesis</keyword>
<dbReference type="eggNOG" id="ENOG502ZZTD">
    <property type="taxonomic scope" value="Bacteria"/>
</dbReference>
<dbReference type="RefSeq" id="WP_045468419.1">
    <property type="nucleotide sequence ID" value="NZ_BBLT01000012.1"/>
</dbReference>
<keyword evidence="7" id="KW-0413">Isomerase</keyword>
<dbReference type="GO" id="GO:0016872">
    <property type="term" value="F:intramolecular lyase activity"/>
    <property type="evidence" value="ECO:0007669"/>
    <property type="project" value="InterPro"/>
</dbReference>
<comment type="pathway">
    <text evidence="2">Carotenoid biosynthesis.</text>
</comment>
<keyword evidence="11" id="KW-1185">Reference proteome</keyword>
<feature type="domain" description="Lycopene cyclase" evidence="9">
    <location>
        <begin position="5"/>
        <end position="97"/>
    </location>
</feature>
<dbReference type="STRING" id="153721.MYP_4504"/>
<feature type="transmembrane region" description="Helical" evidence="8">
    <location>
        <begin position="75"/>
        <end position="94"/>
    </location>
</feature>
<name>A0A098LLC8_9BACT</name>
<organism evidence="10 11">
    <name type="scientific">Sporocytophaga myxococcoides</name>
    <dbReference type="NCBI Taxonomy" id="153721"/>
    <lineage>
        <taxon>Bacteria</taxon>
        <taxon>Pseudomonadati</taxon>
        <taxon>Bacteroidota</taxon>
        <taxon>Cytophagia</taxon>
        <taxon>Cytophagales</taxon>
        <taxon>Cytophagaceae</taxon>
        <taxon>Sporocytophaga</taxon>
    </lineage>
</organism>
<keyword evidence="5 8" id="KW-1133">Transmembrane helix</keyword>
<sequence>MLTKYTYLLINLGSVIIPFLFSFHPKLQFYKKWHYFFGANIVVSSLFILWDMYYTHLGVWGFNPTYLTGYYVMNLPIEEILFFICIPFASVYSYHCFRIFFPSPNLPYREITGILILVLIITGGIHYDKIYTSVTFFGLAFFLLLVVFIYKTDWTASFYLAFAFLLIPFFIVNGILTGTGPEHPIVWYDNSENLGIRMLTIPVEDTFYGMLLLMGNVAVYERLQITRKVEEFTV</sequence>
<feature type="transmembrane region" description="Helical" evidence="8">
    <location>
        <begin position="35"/>
        <end position="55"/>
    </location>
</feature>
<evidence type="ECO:0000256" key="4">
    <source>
        <dbReference type="ARBA" id="ARBA00022746"/>
    </source>
</evidence>
<comment type="subcellular location">
    <subcellularLocation>
        <location evidence="1">Membrane</location>
        <topology evidence="1">Multi-pass membrane protein</topology>
    </subcellularLocation>
</comment>
<dbReference type="InterPro" id="IPR017825">
    <property type="entry name" value="Lycopene_cyclase_dom"/>
</dbReference>
<feature type="domain" description="Lycopene cyclase" evidence="9">
    <location>
        <begin position="128"/>
        <end position="222"/>
    </location>
</feature>
<evidence type="ECO:0000256" key="6">
    <source>
        <dbReference type="ARBA" id="ARBA00023136"/>
    </source>
</evidence>
<dbReference type="GO" id="GO:0016020">
    <property type="term" value="C:membrane"/>
    <property type="evidence" value="ECO:0007669"/>
    <property type="project" value="UniProtKB-SubCell"/>
</dbReference>
<dbReference type="Pfam" id="PF18916">
    <property type="entry name" value="Lycopene_cyc"/>
    <property type="match status" value="2"/>
</dbReference>
<evidence type="ECO:0000256" key="7">
    <source>
        <dbReference type="ARBA" id="ARBA00023235"/>
    </source>
</evidence>
<gene>
    <name evidence="10" type="ORF">MYP_4504</name>
</gene>
<feature type="transmembrane region" description="Helical" evidence="8">
    <location>
        <begin position="157"/>
        <end position="176"/>
    </location>
</feature>
<feature type="transmembrane region" description="Helical" evidence="8">
    <location>
        <begin position="6"/>
        <end position="23"/>
    </location>
</feature>
<accession>A0A098LLC8</accession>